<protein>
    <recommendedName>
        <fullName evidence="4">Golgi to ER traffic protein 4</fullName>
    </recommendedName>
</protein>
<name>C5MAW4_CANTT</name>
<dbReference type="VEuPathDB" id="FungiDB:CTRG_03206"/>
<dbReference type="EMBL" id="GG692398">
    <property type="protein sequence ID" value="EER32781.1"/>
    <property type="molecule type" value="Genomic_DNA"/>
</dbReference>
<dbReference type="Proteomes" id="UP000002037">
    <property type="component" value="Unassembled WGS sequence"/>
</dbReference>
<gene>
    <name evidence="2" type="ORF">CTRG_03206</name>
</gene>
<comment type="similarity">
    <text evidence="1">Belongs to the GET4 family.</text>
</comment>
<proteinExistence type="inferred from homology"/>
<reference evidence="2 3" key="1">
    <citation type="journal article" date="2009" name="Nature">
        <title>Evolution of pathogenicity and sexual reproduction in eight Candida genomes.</title>
        <authorList>
            <person name="Butler G."/>
            <person name="Rasmussen M.D."/>
            <person name="Lin M.F."/>
            <person name="Santos M.A."/>
            <person name="Sakthikumar S."/>
            <person name="Munro C.A."/>
            <person name="Rheinbay E."/>
            <person name="Grabherr M."/>
            <person name="Forche A."/>
            <person name="Reedy J.L."/>
            <person name="Agrafioti I."/>
            <person name="Arnaud M.B."/>
            <person name="Bates S."/>
            <person name="Brown A.J."/>
            <person name="Brunke S."/>
            <person name="Costanzo M.C."/>
            <person name="Fitzpatrick D.A."/>
            <person name="de Groot P.W."/>
            <person name="Harris D."/>
            <person name="Hoyer L.L."/>
            <person name="Hube B."/>
            <person name="Klis F.M."/>
            <person name="Kodira C."/>
            <person name="Lennard N."/>
            <person name="Logue M.E."/>
            <person name="Martin R."/>
            <person name="Neiman A.M."/>
            <person name="Nikolaou E."/>
            <person name="Quail M.A."/>
            <person name="Quinn J."/>
            <person name="Santos M.C."/>
            <person name="Schmitzberger F.F."/>
            <person name="Sherlock G."/>
            <person name="Shah P."/>
            <person name="Silverstein K.A."/>
            <person name="Skrzypek M.S."/>
            <person name="Soll D."/>
            <person name="Staggs R."/>
            <person name="Stansfield I."/>
            <person name="Stumpf M.P."/>
            <person name="Sudbery P.E."/>
            <person name="Srikantha T."/>
            <person name="Zeng Q."/>
            <person name="Berman J."/>
            <person name="Berriman M."/>
            <person name="Heitman J."/>
            <person name="Gow N.A."/>
            <person name="Lorenz M.C."/>
            <person name="Birren B.W."/>
            <person name="Kellis M."/>
            <person name="Cuomo C.A."/>
        </authorList>
    </citation>
    <scope>NUCLEOTIDE SEQUENCE [LARGE SCALE GENOMIC DNA]</scope>
    <source>
        <strain evidence="3">ATCC MYA-3404 / T1</strain>
    </source>
</reference>
<accession>C5MAW4</accession>
<dbReference type="InterPro" id="IPR007317">
    <property type="entry name" value="GET4"/>
</dbReference>
<dbReference type="GO" id="GO:0006620">
    <property type="term" value="P:post-translational protein targeting to endoplasmic reticulum membrane"/>
    <property type="evidence" value="ECO:0007669"/>
    <property type="project" value="EnsemblFungi"/>
</dbReference>
<organism evidence="2 3">
    <name type="scientific">Candida tropicalis (strain ATCC MYA-3404 / T1)</name>
    <name type="common">Yeast</name>
    <dbReference type="NCBI Taxonomy" id="294747"/>
    <lineage>
        <taxon>Eukaryota</taxon>
        <taxon>Fungi</taxon>
        <taxon>Dikarya</taxon>
        <taxon>Ascomycota</taxon>
        <taxon>Saccharomycotina</taxon>
        <taxon>Pichiomycetes</taxon>
        <taxon>Debaryomycetaceae</taxon>
        <taxon>Candida/Lodderomyces clade</taxon>
        <taxon>Candida</taxon>
    </lineage>
</organism>
<dbReference type="KEGG" id="ctp:CTRG_03206"/>
<dbReference type="InterPro" id="IPR011990">
    <property type="entry name" value="TPR-like_helical_dom_sf"/>
</dbReference>
<dbReference type="PANTHER" id="PTHR12875">
    <property type="entry name" value="GOLGI TO ER TRAFFIC PROTEIN 4 HOMOLOG"/>
    <property type="match status" value="1"/>
</dbReference>
<dbReference type="GO" id="GO:0072380">
    <property type="term" value="C:TRC complex"/>
    <property type="evidence" value="ECO:0007669"/>
    <property type="project" value="EnsemblFungi"/>
</dbReference>
<dbReference type="PANTHER" id="PTHR12875:SF0">
    <property type="entry name" value="GOLGI TO ER TRAFFIC PROTEIN 4 HOMOLOG"/>
    <property type="match status" value="1"/>
</dbReference>
<evidence type="ECO:0000256" key="1">
    <source>
        <dbReference type="ARBA" id="ARBA00005351"/>
    </source>
</evidence>
<dbReference type="GeneID" id="8295928"/>
<keyword evidence="3" id="KW-1185">Reference proteome</keyword>
<evidence type="ECO:0008006" key="4">
    <source>
        <dbReference type="Google" id="ProtNLM"/>
    </source>
</evidence>
<evidence type="ECO:0000313" key="2">
    <source>
        <dbReference type="EMBL" id="EER32781.1"/>
    </source>
</evidence>
<dbReference type="HOGENOM" id="CLU_046061_0_2_1"/>
<dbReference type="RefSeq" id="XP_002548909.1">
    <property type="nucleotide sequence ID" value="XM_002548863.1"/>
</dbReference>
<sequence length="330" mass="37187">MSDKLAKTIQRFQSRIDNGSFYEAHQTLRTITNRYVKAKQFSEAKDLLYQGATILVNNKEYASASDLITYLVQIYTEEGVEVSDRDAKNRLIDLVSGIPNDDPSLVDLSKVCISWSKQSSECSKFGDPDLHHLFGSKLLQWLSDGSNNGNGNNKGVPDETAVKQAQTVEEKSKVFAVAEIHLVLGTFRSVPLYVDYLVSCSKANPEVDPGVFLARAIINYAYLQNIKFVQESQQLFVASYSSAISSQSEFNYYNTYPLMNFLQLLVLTLEKDHATNAQKFRKLYDQYHTVLKQYELLAPVEYLGRLYFGLNIGNAQGNNMLANIMSGLFK</sequence>
<dbReference type="Gene3D" id="1.25.40.10">
    <property type="entry name" value="Tetratricopeptide repeat domain"/>
    <property type="match status" value="1"/>
</dbReference>
<dbReference type="OrthoDB" id="10252405at2759"/>
<dbReference type="STRING" id="294747.C5MAW4"/>
<dbReference type="Pfam" id="PF04190">
    <property type="entry name" value="GET4"/>
    <property type="match status" value="1"/>
</dbReference>
<dbReference type="AlphaFoldDB" id="C5MAW4"/>
<dbReference type="eggNOG" id="KOG3024">
    <property type="taxonomic scope" value="Eukaryota"/>
</dbReference>
<dbReference type="GO" id="GO:0045048">
    <property type="term" value="P:protein insertion into ER membrane"/>
    <property type="evidence" value="ECO:0007669"/>
    <property type="project" value="InterPro"/>
</dbReference>
<evidence type="ECO:0000313" key="3">
    <source>
        <dbReference type="Proteomes" id="UP000002037"/>
    </source>
</evidence>